<evidence type="ECO:0000256" key="1">
    <source>
        <dbReference type="SAM" id="Phobius"/>
    </source>
</evidence>
<dbReference type="Proteomes" id="UP001144280">
    <property type="component" value="Unassembled WGS sequence"/>
</dbReference>
<accession>A0ABQ5QTU7</accession>
<reference evidence="2" key="1">
    <citation type="submission" date="2022-12" db="EMBL/GenBank/DDBJ databases">
        <title>New Phytohabitans aurantiacus sp. RD004123 nov., an actinomycete isolated from soil.</title>
        <authorList>
            <person name="Triningsih D.W."/>
            <person name="Harunari E."/>
            <person name="Igarashi Y."/>
        </authorList>
    </citation>
    <scope>NUCLEOTIDE SEQUENCE</scope>
    <source>
        <strain evidence="2">RD004123</strain>
    </source>
</reference>
<keyword evidence="1" id="KW-0812">Transmembrane</keyword>
<feature type="transmembrane region" description="Helical" evidence="1">
    <location>
        <begin position="6"/>
        <end position="24"/>
    </location>
</feature>
<keyword evidence="1" id="KW-0472">Membrane</keyword>
<organism evidence="2 3">
    <name type="scientific">Phytohabitans aurantiacus</name>
    <dbReference type="NCBI Taxonomy" id="3016789"/>
    <lineage>
        <taxon>Bacteria</taxon>
        <taxon>Bacillati</taxon>
        <taxon>Actinomycetota</taxon>
        <taxon>Actinomycetes</taxon>
        <taxon>Micromonosporales</taxon>
        <taxon>Micromonosporaceae</taxon>
    </lineage>
</organism>
<protein>
    <submittedName>
        <fullName evidence="2">Uncharacterized protein</fullName>
    </submittedName>
</protein>
<dbReference type="RefSeq" id="WP_281895121.1">
    <property type="nucleotide sequence ID" value="NZ_BSDI01000010.1"/>
</dbReference>
<keyword evidence="3" id="KW-1185">Reference proteome</keyword>
<dbReference type="EMBL" id="BSDI01000010">
    <property type="protein sequence ID" value="GLH97336.1"/>
    <property type="molecule type" value="Genomic_DNA"/>
</dbReference>
<keyword evidence="1" id="KW-1133">Transmembrane helix</keyword>
<proteinExistence type="predicted"/>
<name>A0ABQ5QTU7_9ACTN</name>
<sequence length="113" mass="11975">MDWLLGAAGAIVVLGGAIVLIGKASRWVLRRARQLGHLLDDVLGEPEREGQPARPSLMARVASIEQKQGEQAATSRALDRRVAGIERELRPNGGSSVKDQITAIVQATGADAN</sequence>
<comment type="caution">
    <text evidence="2">The sequence shown here is derived from an EMBL/GenBank/DDBJ whole genome shotgun (WGS) entry which is preliminary data.</text>
</comment>
<gene>
    <name evidence="2" type="ORF">Pa4123_26110</name>
</gene>
<evidence type="ECO:0000313" key="2">
    <source>
        <dbReference type="EMBL" id="GLH97336.1"/>
    </source>
</evidence>
<evidence type="ECO:0000313" key="3">
    <source>
        <dbReference type="Proteomes" id="UP001144280"/>
    </source>
</evidence>